<dbReference type="InterPro" id="IPR009057">
    <property type="entry name" value="Homeodomain-like_sf"/>
</dbReference>
<evidence type="ECO:0000313" key="6">
    <source>
        <dbReference type="EMBL" id="MDT2599212.1"/>
    </source>
</evidence>
<dbReference type="Pfam" id="PF01380">
    <property type="entry name" value="SIS"/>
    <property type="match status" value="1"/>
</dbReference>
<dbReference type="PANTHER" id="PTHR30514:SF1">
    <property type="entry name" value="HTH-TYPE TRANSCRIPTIONAL REGULATOR HEXR-RELATED"/>
    <property type="match status" value="1"/>
</dbReference>
<gene>
    <name evidence="6" type="ORF">P7D85_05460</name>
</gene>
<dbReference type="Gene3D" id="1.10.10.10">
    <property type="entry name" value="Winged helix-like DNA-binding domain superfamily/Winged helix DNA-binding domain"/>
    <property type="match status" value="1"/>
</dbReference>
<dbReference type="InterPro" id="IPR047640">
    <property type="entry name" value="RpiR-like"/>
</dbReference>
<accession>A0ABU3EWH3</accession>
<dbReference type="SUPFAM" id="SSF46689">
    <property type="entry name" value="Homeodomain-like"/>
    <property type="match status" value="1"/>
</dbReference>
<keyword evidence="3" id="KW-0804">Transcription</keyword>
<dbReference type="RefSeq" id="WP_311821963.1">
    <property type="nucleotide sequence ID" value="NZ_JARPYF010000004.1"/>
</dbReference>
<comment type="caution">
    <text evidence="6">The sequence shown here is derived from an EMBL/GenBank/DDBJ whole genome shotgun (WGS) entry which is preliminary data.</text>
</comment>
<evidence type="ECO:0000256" key="3">
    <source>
        <dbReference type="ARBA" id="ARBA00023163"/>
    </source>
</evidence>
<protein>
    <submittedName>
        <fullName evidence="6">MurR/RpiR family transcriptional regulator</fullName>
    </submittedName>
</protein>
<organism evidence="6 7">
    <name type="scientific">Enterococcus hulanensis</name>
    <dbReference type="NCBI Taxonomy" id="2559929"/>
    <lineage>
        <taxon>Bacteria</taxon>
        <taxon>Bacillati</taxon>
        <taxon>Bacillota</taxon>
        <taxon>Bacilli</taxon>
        <taxon>Lactobacillales</taxon>
        <taxon>Enterococcaceae</taxon>
        <taxon>Enterococcus</taxon>
    </lineage>
</organism>
<keyword evidence="7" id="KW-1185">Reference proteome</keyword>
<dbReference type="PROSITE" id="PS51071">
    <property type="entry name" value="HTH_RPIR"/>
    <property type="match status" value="1"/>
</dbReference>
<dbReference type="Gene3D" id="3.40.50.10490">
    <property type="entry name" value="Glucose-6-phosphate isomerase like protein, domain 1"/>
    <property type="match status" value="1"/>
</dbReference>
<evidence type="ECO:0000256" key="1">
    <source>
        <dbReference type="ARBA" id="ARBA00023015"/>
    </source>
</evidence>
<dbReference type="InterPro" id="IPR046348">
    <property type="entry name" value="SIS_dom_sf"/>
</dbReference>
<dbReference type="InterPro" id="IPR035472">
    <property type="entry name" value="RpiR-like_SIS"/>
</dbReference>
<feature type="domain" description="SIS" evidence="5">
    <location>
        <begin position="140"/>
        <end position="279"/>
    </location>
</feature>
<evidence type="ECO:0000259" key="5">
    <source>
        <dbReference type="PROSITE" id="PS51464"/>
    </source>
</evidence>
<dbReference type="InterPro" id="IPR001347">
    <property type="entry name" value="SIS_dom"/>
</dbReference>
<evidence type="ECO:0000259" key="4">
    <source>
        <dbReference type="PROSITE" id="PS51071"/>
    </source>
</evidence>
<dbReference type="InterPro" id="IPR000281">
    <property type="entry name" value="HTH_RpiR"/>
</dbReference>
<reference evidence="6 7" key="1">
    <citation type="submission" date="2023-03" db="EMBL/GenBank/DDBJ databases">
        <authorList>
            <person name="Shen W."/>
            <person name="Cai J."/>
        </authorList>
    </citation>
    <scope>NUCLEOTIDE SEQUENCE [LARGE SCALE GENOMIC DNA]</scope>
    <source>
        <strain evidence="6 7">D6-4</strain>
    </source>
</reference>
<keyword evidence="2" id="KW-0238">DNA-binding</keyword>
<evidence type="ECO:0000313" key="7">
    <source>
        <dbReference type="Proteomes" id="UP001252875"/>
    </source>
</evidence>
<dbReference type="PROSITE" id="PS51464">
    <property type="entry name" value="SIS"/>
    <property type="match status" value="1"/>
</dbReference>
<proteinExistence type="predicted"/>
<dbReference type="InterPro" id="IPR036388">
    <property type="entry name" value="WH-like_DNA-bd_sf"/>
</dbReference>
<dbReference type="Proteomes" id="UP001252875">
    <property type="component" value="Unassembled WGS sequence"/>
</dbReference>
<dbReference type="Pfam" id="PF01418">
    <property type="entry name" value="HTH_6"/>
    <property type="match status" value="1"/>
</dbReference>
<keyword evidence="1" id="KW-0805">Transcription regulation</keyword>
<dbReference type="PANTHER" id="PTHR30514">
    <property type="entry name" value="GLUCOKINASE"/>
    <property type="match status" value="1"/>
</dbReference>
<dbReference type="CDD" id="cd05013">
    <property type="entry name" value="SIS_RpiR"/>
    <property type="match status" value="1"/>
</dbReference>
<evidence type="ECO:0000256" key="2">
    <source>
        <dbReference type="ARBA" id="ARBA00023125"/>
    </source>
</evidence>
<sequence>MAPIYNNQLYLPNIFLPIALASSNQYNLFEIALEEMPMFSVEQLSSFNDLDYLIYNFIIGNPAKIPYMTIRELAAETHVSTASITRFAKKVGCGGFTEFKLLFKKEQTQTETEIVDDISVAEAFFARAKETNFQKKLDETAQVLADARMIICVGTGNSGVMAIYAARYFSSLGKFAVNVDNPMFAIDIPTSSDTVFLFFSVSGEMFLKTLPLIKASEAKIISITNSRNNPLAKISDCNLAYYVQQEKKTIESYEYLIDTTTQIPVIYMIEVLAKKVRQLMQ</sequence>
<name>A0ABU3EWH3_9ENTE</name>
<feature type="domain" description="HTH rpiR-type" evidence="4">
    <location>
        <begin position="34"/>
        <end position="110"/>
    </location>
</feature>
<dbReference type="EMBL" id="JARPYI010000002">
    <property type="protein sequence ID" value="MDT2599212.1"/>
    <property type="molecule type" value="Genomic_DNA"/>
</dbReference>
<dbReference type="SUPFAM" id="SSF53697">
    <property type="entry name" value="SIS domain"/>
    <property type="match status" value="1"/>
</dbReference>